<sequence length="462" mass="48951">MHRSLPALLFLALCLFPLSFLTAEDPGSGPPPLLQWFPRGDTPAWEVTSVTAPPASRETAVPLMARPWFEDASDLSIDIIGGDPFRVADHRGRVILLDFWASWCGPCRQELPELQRLQDNEGESGLDVVAVNVDETDQVALAMMSDLKLSLPVGRFNDRMAGLMDSRKLPSVLLLDGEGRIRRHWGGYREGLVEVFRREAQKLMTGDEGGLPVMVGVGTLAGDRFGVRWSRDLTRPVKGLAIVATPAGEPVVAATAGRELVSLRKDGKIVGRLDAPSGMVSLVAVDLNDDGVKDLVGFRRGSRKVATYDFVSRTGNSWDAPVGLFSIMAGEAAADRPLELLGGTLDGFYRLATDGTVLGKESGGDIAGAWSLVTGPGLDGFGAGSDQVVAGAAGRFGSSGDGQVALATRDGNLIILESGTGSLQYRANWSGITALAAQDLDSDGIDELIVSSGNRITVIGLN</sequence>
<dbReference type="Proteomes" id="UP000648239">
    <property type="component" value="Unassembled WGS sequence"/>
</dbReference>
<dbReference type="EMBL" id="JACXWD010000066">
    <property type="protein sequence ID" value="MBD3869202.1"/>
    <property type="molecule type" value="Genomic_DNA"/>
</dbReference>
<evidence type="ECO:0000256" key="2">
    <source>
        <dbReference type="SAM" id="SignalP"/>
    </source>
</evidence>
<accession>A0A8J6XVB9</accession>
<evidence type="ECO:0000259" key="3">
    <source>
        <dbReference type="PROSITE" id="PS51352"/>
    </source>
</evidence>
<dbReference type="PANTHER" id="PTHR42852:SF17">
    <property type="entry name" value="THIOREDOXIN-LIKE PROTEIN HI_1115"/>
    <property type="match status" value="1"/>
</dbReference>
<dbReference type="Pfam" id="PF00578">
    <property type="entry name" value="AhpC-TSA"/>
    <property type="match status" value="1"/>
</dbReference>
<keyword evidence="2" id="KW-0732">Signal</keyword>
<dbReference type="PROSITE" id="PS00194">
    <property type="entry name" value="THIOREDOXIN_1"/>
    <property type="match status" value="1"/>
</dbReference>
<dbReference type="InterPro" id="IPR036249">
    <property type="entry name" value="Thioredoxin-like_sf"/>
</dbReference>
<evidence type="ECO:0000313" key="4">
    <source>
        <dbReference type="EMBL" id="MBD3869202.1"/>
    </source>
</evidence>
<reference evidence="4 5" key="1">
    <citation type="submission" date="2020-08" db="EMBL/GenBank/DDBJ databases">
        <title>Acidobacteriota in marine sediments use diverse sulfur dissimilation pathways.</title>
        <authorList>
            <person name="Wasmund K."/>
        </authorList>
    </citation>
    <scope>NUCLEOTIDE SEQUENCE [LARGE SCALE GENOMIC DNA]</scope>
    <source>
        <strain evidence="4">MAG AM4</strain>
    </source>
</reference>
<dbReference type="CDD" id="cd02966">
    <property type="entry name" value="TlpA_like_family"/>
    <property type="match status" value="1"/>
</dbReference>
<dbReference type="Gene3D" id="3.40.30.10">
    <property type="entry name" value="Glutaredoxin"/>
    <property type="match status" value="1"/>
</dbReference>
<dbReference type="PANTHER" id="PTHR42852">
    <property type="entry name" value="THIOL:DISULFIDE INTERCHANGE PROTEIN DSBE"/>
    <property type="match status" value="1"/>
</dbReference>
<dbReference type="InterPro" id="IPR028994">
    <property type="entry name" value="Integrin_alpha_N"/>
</dbReference>
<dbReference type="InterPro" id="IPR050553">
    <property type="entry name" value="Thioredoxin_ResA/DsbE_sf"/>
</dbReference>
<proteinExistence type="predicted"/>
<feature type="signal peptide" evidence="2">
    <location>
        <begin position="1"/>
        <end position="23"/>
    </location>
</feature>
<dbReference type="InterPro" id="IPR017937">
    <property type="entry name" value="Thioredoxin_CS"/>
</dbReference>
<dbReference type="InterPro" id="IPR013766">
    <property type="entry name" value="Thioredoxin_domain"/>
</dbReference>
<feature type="domain" description="Thioredoxin" evidence="3">
    <location>
        <begin position="41"/>
        <end position="205"/>
    </location>
</feature>
<keyword evidence="1" id="KW-0676">Redox-active center</keyword>
<dbReference type="InterPro" id="IPR000866">
    <property type="entry name" value="AhpC/TSA"/>
</dbReference>
<dbReference type="SUPFAM" id="SSF52833">
    <property type="entry name" value="Thioredoxin-like"/>
    <property type="match status" value="1"/>
</dbReference>
<dbReference type="GO" id="GO:0016491">
    <property type="term" value="F:oxidoreductase activity"/>
    <property type="evidence" value="ECO:0007669"/>
    <property type="project" value="InterPro"/>
</dbReference>
<organism evidence="4 5">
    <name type="scientific">Candidatus Polarisedimenticola svalbardensis</name>
    <dbReference type="NCBI Taxonomy" id="2886004"/>
    <lineage>
        <taxon>Bacteria</taxon>
        <taxon>Pseudomonadati</taxon>
        <taxon>Acidobacteriota</taxon>
        <taxon>Candidatus Polarisedimenticolia</taxon>
        <taxon>Candidatus Polarisedimenticolales</taxon>
        <taxon>Candidatus Polarisedimenticolaceae</taxon>
        <taxon>Candidatus Polarisedimenticola</taxon>
    </lineage>
</organism>
<dbReference type="PROSITE" id="PS51352">
    <property type="entry name" value="THIOREDOXIN_2"/>
    <property type="match status" value="1"/>
</dbReference>
<protein>
    <submittedName>
        <fullName evidence="4">TlpA family protein disulfide reductase</fullName>
    </submittedName>
</protein>
<feature type="chain" id="PRO_5035299494" evidence="2">
    <location>
        <begin position="24"/>
        <end position="462"/>
    </location>
</feature>
<dbReference type="SUPFAM" id="SSF69318">
    <property type="entry name" value="Integrin alpha N-terminal domain"/>
    <property type="match status" value="1"/>
</dbReference>
<dbReference type="GO" id="GO:0016209">
    <property type="term" value="F:antioxidant activity"/>
    <property type="evidence" value="ECO:0007669"/>
    <property type="project" value="InterPro"/>
</dbReference>
<comment type="caution">
    <text evidence="4">The sequence shown here is derived from an EMBL/GenBank/DDBJ whole genome shotgun (WGS) entry which is preliminary data.</text>
</comment>
<evidence type="ECO:0000256" key="1">
    <source>
        <dbReference type="ARBA" id="ARBA00023284"/>
    </source>
</evidence>
<gene>
    <name evidence="4" type="ORF">IFK94_13855</name>
</gene>
<evidence type="ECO:0000313" key="5">
    <source>
        <dbReference type="Proteomes" id="UP000648239"/>
    </source>
</evidence>
<name>A0A8J6XVB9_9BACT</name>
<dbReference type="AlphaFoldDB" id="A0A8J6XVB9"/>